<feature type="domain" description="Peptidase A1" evidence="8">
    <location>
        <begin position="208"/>
        <end position="583"/>
    </location>
</feature>
<reference evidence="9 14" key="1">
    <citation type="submission" date="2016-02" db="EMBL/GenBank/DDBJ databases">
        <authorList>
            <consortium name="Pathogen Informatics"/>
        </authorList>
    </citation>
    <scope>NUCLEOTIDE SEQUENCE [LARGE SCALE GENOMIC DNA]</scope>
    <source>
        <strain evidence="9 14">K173</strain>
        <strain evidence="10 18">NK65 ny</strain>
        <strain evidence="13 17">NK65e</strain>
        <strain evidence="11 15">SP11 Antwerpcl1</strain>
        <strain evidence="12 16">SP11 RLL</strain>
    </source>
</reference>
<dbReference type="Gene3D" id="2.40.70.10">
    <property type="entry name" value="Acid Proteases"/>
    <property type="match status" value="2"/>
</dbReference>
<gene>
    <name evidence="9" type="ORF">PBK173_000239100</name>
    <name evidence="13" type="ORF">PBNK65E_000231100</name>
    <name evidence="10" type="ORF">PBNK65NY_000230200</name>
    <name evidence="11" type="ORF">PBSP11A_000229900</name>
    <name evidence="12" type="ORF">PBSP11RLL_000230000</name>
</gene>
<dbReference type="EMBL" id="LT614636">
    <property type="protein sequence ID" value="SCN26072.1"/>
    <property type="molecule type" value="Genomic_DNA"/>
</dbReference>
<comment type="similarity">
    <text evidence="1">Belongs to the peptidase A1 family.</text>
</comment>
<dbReference type="SMR" id="A0A0Y9X404"/>
<dbReference type="InterPro" id="IPR001461">
    <property type="entry name" value="Aspartic_peptidase_A1"/>
</dbReference>
<evidence type="ECO:0000256" key="2">
    <source>
        <dbReference type="ARBA" id="ARBA00022670"/>
    </source>
</evidence>
<evidence type="ECO:0000256" key="6">
    <source>
        <dbReference type="PIRSR" id="PIRSR601461-2"/>
    </source>
</evidence>
<name>A0A0Y9X404_PLABE</name>
<keyword evidence="6" id="KW-1015">Disulfide bond</keyword>
<evidence type="ECO:0000313" key="15">
    <source>
        <dbReference type="Proteomes" id="UP000219860"/>
    </source>
</evidence>
<dbReference type="InterPro" id="IPR034164">
    <property type="entry name" value="Pepsin-like_dom"/>
</dbReference>
<dbReference type="Proteomes" id="UP000219974">
    <property type="component" value="Chromosome 10"/>
</dbReference>
<evidence type="ECO:0000256" key="1">
    <source>
        <dbReference type="ARBA" id="ARBA00007447"/>
    </source>
</evidence>
<evidence type="ECO:0000313" key="11">
    <source>
        <dbReference type="EMBL" id="SCM16019.1"/>
    </source>
</evidence>
<dbReference type="PRINTS" id="PR00792">
    <property type="entry name" value="PEPSIN"/>
</dbReference>
<sequence>MFFLTLKKLRKKCFFVFLTHPTITALFFIYIFNFVKSYHVNFNQNPNNLPSLKNNQEYYKQKIQPCNSCVNCFVCIHENGEPQNILPLVAIPSKRHYFYEQDMSKNSNLNGFPVKNKMDNSTNYFQKELNKKKKNYNFIENHTAISNIDNDITDEYKESESDLDEENIVKDNFNNLRSSYENIYNQKKEHSIDSKVILPLQQLQDSQYVGSIQIGNPPQTIRPIFDTGSTNIWVVSTKCKDRTCLKVHRYNHKLSNTFKYYTPRTNLDIMFGTGIIQGTIGIDTFKIGPFKIENQSFGLVKREKGTNKKSNVFKRINFEGIIGLAFSTMLSTGGNPIYENLMSNYNFPHNEFSIYIGMDNKYSALIFGGVEKKFFEGNIYMFPVVREYYWEIKFDGLYIDNQKFCCDNNSIVYDLKMKKKKKNEKKNFIRKYFNKHHINHKKMWLRNNHHTKHWKREKHFNPLSSNENYLIFDSGTSFNSVPKSEIKYFFKVVPPKKCDANNIDEVIDSYPNLTYVINNMPFTLTPSQYLIRKHNICKPAFMDIEVSPEYGHAYILGNATFMKHYYTVYRRGKGNNNSYVGIARAAHTKENAEYLNSLHKERMENEE</sequence>
<keyword evidence="3" id="KW-0064">Aspartyl protease</keyword>
<dbReference type="OrthoDB" id="771136at2759"/>
<dbReference type="PROSITE" id="PS51767">
    <property type="entry name" value="PEPTIDASE_A1"/>
    <property type="match status" value="1"/>
</dbReference>
<dbReference type="Proteomes" id="UP000516480">
    <property type="component" value="Chromosome 10"/>
</dbReference>
<dbReference type="InterPro" id="IPR033121">
    <property type="entry name" value="PEPTIDASE_A1"/>
</dbReference>
<keyword evidence="7" id="KW-1133">Transmembrane helix</keyword>
<keyword evidence="7" id="KW-0812">Transmembrane</keyword>
<organism evidence="9 14">
    <name type="scientific">Plasmodium berghei</name>
    <dbReference type="NCBI Taxonomy" id="5821"/>
    <lineage>
        <taxon>Eukaryota</taxon>
        <taxon>Sar</taxon>
        <taxon>Alveolata</taxon>
        <taxon>Apicomplexa</taxon>
        <taxon>Aconoidasida</taxon>
        <taxon>Haemosporida</taxon>
        <taxon>Plasmodiidae</taxon>
        <taxon>Plasmodium</taxon>
        <taxon>Plasmodium (Vinckeia)</taxon>
    </lineage>
</organism>
<dbReference type="Proteomes" id="UP000220214">
    <property type="component" value="Chromosome 10"/>
</dbReference>
<evidence type="ECO:0000313" key="9">
    <source>
        <dbReference type="EMBL" id="CXI51348.1"/>
    </source>
</evidence>
<dbReference type="Pfam" id="PF00026">
    <property type="entry name" value="Asp"/>
    <property type="match status" value="2"/>
</dbReference>
<evidence type="ECO:0000256" key="7">
    <source>
        <dbReference type="SAM" id="Phobius"/>
    </source>
</evidence>
<dbReference type="GO" id="GO:0004190">
    <property type="term" value="F:aspartic-type endopeptidase activity"/>
    <property type="evidence" value="ECO:0007669"/>
    <property type="project" value="UniProtKB-KW"/>
</dbReference>
<evidence type="ECO:0000256" key="4">
    <source>
        <dbReference type="ARBA" id="ARBA00022801"/>
    </source>
</evidence>
<evidence type="ECO:0000313" key="17">
    <source>
        <dbReference type="Proteomes" id="UP000220214"/>
    </source>
</evidence>
<keyword evidence="2" id="KW-0645">Protease</keyword>
<dbReference type="PANTHER" id="PTHR47966:SF51">
    <property type="entry name" value="BETA-SITE APP-CLEAVING ENZYME, ISOFORM A-RELATED"/>
    <property type="match status" value="1"/>
</dbReference>
<dbReference type="Proteomes" id="UP000219860">
    <property type="component" value="Chromosome 10"/>
</dbReference>
<dbReference type="EMBL" id="LT608274">
    <property type="protein sequence ID" value="SCM17815.1"/>
    <property type="molecule type" value="Genomic_DNA"/>
</dbReference>
<evidence type="ECO:0000256" key="5">
    <source>
        <dbReference type="PIRSR" id="PIRSR601461-1"/>
    </source>
</evidence>
<keyword evidence="7" id="KW-0472">Membrane</keyword>
<dbReference type="EMBL" id="LT160030">
    <property type="protein sequence ID" value="CXI51348.1"/>
    <property type="molecule type" value="Genomic_DNA"/>
</dbReference>
<feature type="transmembrane region" description="Helical" evidence="7">
    <location>
        <begin position="12"/>
        <end position="32"/>
    </location>
</feature>
<evidence type="ECO:0000313" key="10">
    <source>
        <dbReference type="EMBL" id="SCL94436.1"/>
    </source>
</evidence>
<feature type="active site" evidence="5">
    <location>
        <position position="473"/>
    </location>
</feature>
<feature type="disulfide bond" evidence="6">
    <location>
        <begin position="239"/>
        <end position="244"/>
    </location>
</feature>
<dbReference type="SUPFAM" id="SSF50630">
    <property type="entry name" value="Acid proteases"/>
    <property type="match status" value="1"/>
</dbReference>
<evidence type="ECO:0000313" key="18">
    <source>
        <dbReference type="Proteomes" id="UP000516480"/>
    </source>
</evidence>
<dbReference type="PANTHER" id="PTHR47966">
    <property type="entry name" value="BETA-SITE APP-CLEAVING ENZYME, ISOFORM A-RELATED"/>
    <property type="match status" value="1"/>
</dbReference>
<dbReference type="Proteomes" id="UP000069549">
    <property type="component" value="Chromosome 10"/>
</dbReference>
<keyword evidence="4" id="KW-0378">Hydrolase</keyword>
<dbReference type="GO" id="GO:0006508">
    <property type="term" value="P:proteolysis"/>
    <property type="evidence" value="ECO:0007669"/>
    <property type="project" value="UniProtKB-KW"/>
</dbReference>
<dbReference type="VEuPathDB" id="PlasmoDB:PBANKA_1014500"/>
<evidence type="ECO:0000259" key="8">
    <source>
        <dbReference type="PROSITE" id="PS51767"/>
    </source>
</evidence>
<evidence type="ECO:0000313" key="16">
    <source>
        <dbReference type="Proteomes" id="UP000219974"/>
    </source>
</evidence>
<proteinExistence type="inferred from homology"/>
<dbReference type="AlphaFoldDB" id="A0A0Y9X404"/>
<dbReference type="InterPro" id="IPR021109">
    <property type="entry name" value="Peptidase_aspartic_dom_sf"/>
</dbReference>
<dbReference type="EMBL" id="LT608146">
    <property type="protein sequence ID" value="SCL94436.1"/>
    <property type="molecule type" value="Genomic_DNA"/>
</dbReference>
<accession>A0A0Y9X404</accession>
<dbReference type="OMA" id="HQKFCCD"/>
<evidence type="ECO:0000256" key="3">
    <source>
        <dbReference type="ARBA" id="ARBA00022750"/>
    </source>
</evidence>
<feature type="active site" evidence="5">
    <location>
        <position position="226"/>
    </location>
</feature>
<dbReference type="CDD" id="cd05471">
    <property type="entry name" value="pepsin_like"/>
    <property type="match status" value="1"/>
</dbReference>
<evidence type="ECO:0000313" key="14">
    <source>
        <dbReference type="Proteomes" id="UP000069549"/>
    </source>
</evidence>
<dbReference type="EMBL" id="LT608258">
    <property type="protein sequence ID" value="SCM16019.1"/>
    <property type="molecule type" value="Genomic_DNA"/>
</dbReference>
<evidence type="ECO:0000313" key="12">
    <source>
        <dbReference type="EMBL" id="SCM17815.1"/>
    </source>
</evidence>
<evidence type="ECO:0000313" key="13">
    <source>
        <dbReference type="EMBL" id="SCN26072.1"/>
    </source>
</evidence>
<protein>
    <submittedName>
        <fullName evidence="9">Plasmepsin IX, putative</fullName>
    </submittedName>
</protein>
<dbReference type="FunFam" id="2.40.70.10:FF:000008">
    <property type="entry name" value="Cathepsin D"/>
    <property type="match status" value="1"/>
</dbReference>